<dbReference type="InterPro" id="IPR001647">
    <property type="entry name" value="HTH_TetR"/>
</dbReference>
<evidence type="ECO:0000313" key="6">
    <source>
        <dbReference type="EMBL" id="RCL45375.1"/>
    </source>
</evidence>
<comment type="caution">
    <text evidence="6">The sequence shown here is derived from an EMBL/GenBank/DDBJ whole genome shotgun (WGS) entry which is preliminary data.</text>
</comment>
<evidence type="ECO:0000256" key="2">
    <source>
        <dbReference type="ARBA" id="ARBA00023125"/>
    </source>
</evidence>
<evidence type="ECO:0000259" key="5">
    <source>
        <dbReference type="PROSITE" id="PS50977"/>
    </source>
</evidence>
<dbReference type="GO" id="GO:0003677">
    <property type="term" value="F:DNA binding"/>
    <property type="evidence" value="ECO:0007669"/>
    <property type="project" value="UniProtKB-UniRule"/>
</dbReference>
<sequence length="200" mass="22252">MKYHHGNLRENLIKEACSACEDLGWENISLRNLAKSLDVSQTAPYRHFDTKEELLAEVAALGFIKLSNSVSDSAKFLEKGLAYCDFALKNPNTYDLMFGTAFSFSNYPNLLQASRGTFESLKKDLVFHYEDNGHKNVSEEVVAEKALAVWAFVHGLVGILKKTQAIGPEGIDGGPLMLMMNLSKDLDKYIERSVNSILAI</sequence>
<evidence type="ECO:0000256" key="3">
    <source>
        <dbReference type="ARBA" id="ARBA00023163"/>
    </source>
</evidence>
<reference evidence="6 7" key="1">
    <citation type="journal article" date="2018" name="Microbiome">
        <title>Fine metagenomic profile of the Mediterranean stratified and mixed water columns revealed by assembly and recruitment.</title>
        <authorList>
            <person name="Haro-Moreno J.M."/>
            <person name="Lopez-Perez M."/>
            <person name="De La Torre J.R."/>
            <person name="Picazo A."/>
            <person name="Camacho A."/>
            <person name="Rodriguez-Valera F."/>
        </authorList>
    </citation>
    <scope>NUCLEOTIDE SEQUENCE [LARGE SCALE GENOMIC DNA]</scope>
    <source>
        <strain evidence="6">MED-G78</strain>
    </source>
</reference>
<evidence type="ECO:0000256" key="4">
    <source>
        <dbReference type="PROSITE-ProRule" id="PRU00335"/>
    </source>
</evidence>
<name>A0A368C7J6_9GAMM</name>
<accession>A0A368C7J6</accession>
<dbReference type="SUPFAM" id="SSF46689">
    <property type="entry name" value="Homeodomain-like"/>
    <property type="match status" value="1"/>
</dbReference>
<gene>
    <name evidence="6" type="ORF">DBW92_01250</name>
</gene>
<feature type="domain" description="HTH tetR-type" evidence="5">
    <location>
        <begin position="6"/>
        <end position="66"/>
    </location>
</feature>
<dbReference type="Pfam" id="PF13305">
    <property type="entry name" value="TetR_C_33"/>
    <property type="match status" value="1"/>
</dbReference>
<dbReference type="Proteomes" id="UP000252915">
    <property type="component" value="Unassembled WGS sequence"/>
</dbReference>
<organism evidence="6 7">
    <name type="scientific">SAR86 cluster bacterium</name>
    <dbReference type="NCBI Taxonomy" id="2030880"/>
    <lineage>
        <taxon>Bacteria</taxon>
        <taxon>Pseudomonadati</taxon>
        <taxon>Pseudomonadota</taxon>
        <taxon>Gammaproteobacteria</taxon>
        <taxon>SAR86 cluster</taxon>
    </lineage>
</organism>
<dbReference type="SUPFAM" id="SSF48498">
    <property type="entry name" value="Tetracyclin repressor-like, C-terminal domain"/>
    <property type="match status" value="1"/>
</dbReference>
<keyword evidence="1" id="KW-0805">Transcription regulation</keyword>
<dbReference type="Pfam" id="PF00440">
    <property type="entry name" value="TetR_N"/>
    <property type="match status" value="1"/>
</dbReference>
<dbReference type="InterPro" id="IPR025996">
    <property type="entry name" value="MT1864/Rv1816-like_C"/>
</dbReference>
<dbReference type="PROSITE" id="PS50977">
    <property type="entry name" value="HTH_TETR_2"/>
    <property type="match status" value="1"/>
</dbReference>
<evidence type="ECO:0000256" key="1">
    <source>
        <dbReference type="ARBA" id="ARBA00023015"/>
    </source>
</evidence>
<protein>
    <submittedName>
        <fullName evidence="6">TetR/AcrR family transcriptional regulator</fullName>
    </submittedName>
</protein>
<evidence type="ECO:0000313" key="7">
    <source>
        <dbReference type="Proteomes" id="UP000252915"/>
    </source>
</evidence>
<dbReference type="AlphaFoldDB" id="A0A368C7J6"/>
<keyword evidence="2 4" id="KW-0238">DNA-binding</keyword>
<dbReference type="EMBL" id="QOPI01000003">
    <property type="protein sequence ID" value="RCL45375.1"/>
    <property type="molecule type" value="Genomic_DNA"/>
</dbReference>
<dbReference type="Gene3D" id="1.10.357.10">
    <property type="entry name" value="Tetracycline Repressor, domain 2"/>
    <property type="match status" value="1"/>
</dbReference>
<keyword evidence="3" id="KW-0804">Transcription</keyword>
<dbReference type="InterPro" id="IPR009057">
    <property type="entry name" value="Homeodomain-like_sf"/>
</dbReference>
<feature type="DNA-binding region" description="H-T-H motif" evidence="4">
    <location>
        <begin position="29"/>
        <end position="48"/>
    </location>
</feature>
<dbReference type="InterPro" id="IPR036271">
    <property type="entry name" value="Tet_transcr_reg_TetR-rel_C_sf"/>
</dbReference>
<proteinExistence type="predicted"/>